<dbReference type="PANTHER" id="PTHR37984">
    <property type="entry name" value="PROTEIN CBG26694"/>
    <property type="match status" value="1"/>
</dbReference>
<evidence type="ECO:0000256" key="5">
    <source>
        <dbReference type="SAM" id="MobiDB-lite"/>
    </source>
</evidence>
<evidence type="ECO:0000256" key="4">
    <source>
        <dbReference type="ARBA" id="ARBA00039658"/>
    </source>
</evidence>
<protein>
    <recommendedName>
        <fullName evidence="4">Gypsy retrotransposon integrase-like protein 1</fullName>
        <ecNumber evidence="2">3.1.26.4</ecNumber>
    </recommendedName>
</protein>
<sequence length="967" mass="110207">MPILGDLLNNPGETPGSPGEGLLAVTRSKSRESQLDPSWDELPFSGEGIPAVVGRRRHHLRKSKRLRRQDKVRATKVTELLPEPELDELQVGLGNLVQLQNQDPSLTSLFAKCVPDSTQLSDGVREVFILKNERLYRRSKVGDQLVVPESLRAEVLKLAHSIPWSGHLGHHKTFSRMVSCFYWPQQFADTVRYCKACPQCQLTAPGRKGDRAPLIPMPVIDVPFTRIAMDIVGPLERSSSGHRYILVVCDYATHYPEAFPLKKVKARQIANCLIQMFSRVGVPREILTDQGTNFTSKLLREVYALLGVTGIETSPYHPQTDGLVERFNKTLKSMLRKFVKNLGKDWDHWLPFLLFAYREVPQASTGLSPFQLLYGHHVRGPLDILKEAWEGVRSDELCTSLAYVLKMRDKLEHLQELAHSHLEVAQQRQKRYYDKLARGRSFREGQKVLLLLPTSESSLLAKWQGPFTISRRVGPVTYELFLPDRRRKHQVFHVNMLKAWLEHPAPSMQLWARVVTEEEESQEQFFPSKGEGDVFPDLTHLSAERRCELLTVMPKKLFGTKPGYTLLIQHDIRLRSQTQMPIRDTSSRVPAKLVSVLKQELEDMLDTGIIEPSRGEWCSPVVLVPKKNDTRKRFCVDFSKLNAVSVFDAYPMPRVDELIERLGKAMFLSTLDLCKGYWQVPLTESSRDLTTFRVPSGLYRFRMMPFGLHGAPAKFQRLVDIVLRGADTYAAAYIDDIVVFSETWEEHVRHLTDVFHRIQAAGLVINPKKCHIAKTEVEYLGYVIGGGVIRPQVSKVESLASCPLPTTKKKLRSFLGLASWYRLFIPGFSTRSAVLSDLTRKSCPNRVVWTRDSEHAFNDLKNCLCHAPVLQCPDFSLPFTLQTDASGVGLGAVLLQGDGEVQRPVQYISRKLFPREVKYTTIEKEALAIKWALDSLRYYLIGGEFLLETDHWALQWMQKMRVQCQNH</sequence>
<dbReference type="PROSITE" id="PS50994">
    <property type="entry name" value="INTEGRASE"/>
    <property type="match status" value="1"/>
</dbReference>
<dbReference type="FunFam" id="3.30.70.270:FF:000020">
    <property type="entry name" value="Transposon Tf2-6 polyprotein-like Protein"/>
    <property type="match status" value="1"/>
</dbReference>
<dbReference type="FunFam" id="3.30.420.10:FF:000032">
    <property type="entry name" value="Retrovirus-related Pol polyprotein from transposon 297-like Protein"/>
    <property type="match status" value="1"/>
</dbReference>
<dbReference type="InterPro" id="IPR050951">
    <property type="entry name" value="Retrovirus_Pol_polyprotein"/>
</dbReference>
<organism evidence="8">
    <name type="scientific">Nothobranchius furzeri</name>
    <name type="common">Turquoise killifish</name>
    <dbReference type="NCBI Taxonomy" id="105023"/>
    <lineage>
        <taxon>Eukaryota</taxon>
        <taxon>Metazoa</taxon>
        <taxon>Chordata</taxon>
        <taxon>Craniata</taxon>
        <taxon>Vertebrata</taxon>
        <taxon>Euteleostomi</taxon>
        <taxon>Actinopterygii</taxon>
        <taxon>Neopterygii</taxon>
        <taxon>Teleostei</taxon>
        <taxon>Neoteleostei</taxon>
        <taxon>Acanthomorphata</taxon>
        <taxon>Ovalentaria</taxon>
        <taxon>Atherinomorphae</taxon>
        <taxon>Cyprinodontiformes</taxon>
        <taxon>Nothobranchiidae</taxon>
        <taxon>Nothobranchius</taxon>
    </lineage>
</organism>
<dbReference type="InterPro" id="IPR041577">
    <property type="entry name" value="RT_RNaseH_2"/>
</dbReference>
<keyword evidence="3" id="KW-0511">Multifunctional enzyme</keyword>
<feature type="domain" description="Reverse transcriptase" evidence="6">
    <location>
        <begin position="605"/>
        <end position="784"/>
    </location>
</feature>
<feature type="region of interest" description="Disordered" evidence="5">
    <location>
        <begin position="1"/>
        <end position="39"/>
    </location>
</feature>
<dbReference type="SUPFAM" id="SSF53098">
    <property type="entry name" value="Ribonuclease H-like"/>
    <property type="match status" value="1"/>
</dbReference>
<dbReference type="InterPro" id="IPR054465">
    <property type="entry name" value="Integrase_p58-like_C"/>
</dbReference>
<dbReference type="Gene3D" id="3.10.10.10">
    <property type="entry name" value="HIV Type 1 Reverse Transcriptase, subunit A, domain 1"/>
    <property type="match status" value="1"/>
</dbReference>
<gene>
    <name evidence="8" type="primary">Nfu_g_1_024301</name>
</gene>
<dbReference type="PROSITE" id="PS50878">
    <property type="entry name" value="RT_POL"/>
    <property type="match status" value="1"/>
</dbReference>
<dbReference type="Gene3D" id="3.30.420.10">
    <property type="entry name" value="Ribonuclease H-like superfamily/Ribonuclease H"/>
    <property type="match status" value="1"/>
</dbReference>
<dbReference type="Pfam" id="PF17919">
    <property type="entry name" value="RT_RNaseH_2"/>
    <property type="match status" value="1"/>
</dbReference>
<dbReference type="SUPFAM" id="SSF56672">
    <property type="entry name" value="DNA/RNA polymerases"/>
    <property type="match status" value="1"/>
</dbReference>
<dbReference type="PANTHER" id="PTHR37984:SF5">
    <property type="entry name" value="PROTEIN NYNRIN-LIKE"/>
    <property type="match status" value="1"/>
</dbReference>
<proteinExistence type="inferred from homology"/>
<dbReference type="Pfam" id="PF00665">
    <property type="entry name" value="rve"/>
    <property type="match status" value="1"/>
</dbReference>
<name>A0A1A8AFU0_NOTFU</name>
<dbReference type="Gene3D" id="3.30.70.270">
    <property type="match status" value="2"/>
</dbReference>
<dbReference type="FunFam" id="1.10.340.70:FF:000001">
    <property type="entry name" value="Retrovirus-related Pol polyprotein from transposon gypsy-like Protein"/>
    <property type="match status" value="1"/>
</dbReference>
<reference evidence="8" key="2">
    <citation type="submission" date="2016-06" db="EMBL/GenBank/DDBJ databases">
        <title>The genome of a short-lived fish provides insights into sex chromosome evolution and the genetic control of aging.</title>
        <authorList>
            <person name="Reichwald K."/>
            <person name="Felder M."/>
            <person name="Petzold A."/>
            <person name="Koch P."/>
            <person name="Groth M."/>
            <person name="Platzer M."/>
        </authorList>
    </citation>
    <scope>NUCLEOTIDE SEQUENCE</scope>
    <source>
        <tissue evidence="8">Brain</tissue>
    </source>
</reference>
<dbReference type="InterPro" id="IPR041588">
    <property type="entry name" value="Integrase_H2C2"/>
</dbReference>
<dbReference type="Pfam" id="PF00078">
    <property type="entry name" value="RVT_1"/>
    <property type="match status" value="1"/>
</dbReference>
<evidence type="ECO:0000256" key="3">
    <source>
        <dbReference type="ARBA" id="ARBA00023268"/>
    </source>
</evidence>
<dbReference type="FunFam" id="3.10.20.370:FF:000001">
    <property type="entry name" value="Retrovirus-related Pol polyprotein from transposon 17.6-like protein"/>
    <property type="match status" value="1"/>
</dbReference>
<evidence type="ECO:0000259" key="7">
    <source>
        <dbReference type="PROSITE" id="PS50994"/>
    </source>
</evidence>
<dbReference type="CDD" id="cd01647">
    <property type="entry name" value="RT_LTR"/>
    <property type="match status" value="1"/>
</dbReference>
<evidence type="ECO:0000259" key="6">
    <source>
        <dbReference type="PROSITE" id="PS50878"/>
    </source>
</evidence>
<dbReference type="InterPro" id="IPR043502">
    <property type="entry name" value="DNA/RNA_pol_sf"/>
</dbReference>
<dbReference type="Pfam" id="PF22938">
    <property type="entry name" value="Integrase_p58_C"/>
    <property type="match status" value="1"/>
</dbReference>
<dbReference type="EC" id="3.1.26.4" evidence="2"/>
<dbReference type="GO" id="GO:0003676">
    <property type="term" value="F:nucleic acid binding"/>
    <property type="evidence" value="ECO:0007669"/>
    <property type="project" value="InterPro"/>
</dbReference>
<dbReference type="GO" id="GO:0015074">
    <property type="term" value="P:DNA integration"/>
    <property type="evidence" value="ECO:0007669"/>
    <property type="project" value="InterPro"/>
</dbReference>
<comment type="similarity">
    <text evidence="1">Belongs to the beta type-B retroviral polymerase family. HERV class-II K(HML-2) pol subfamily.</text>
</comment>
<dbReference type="AlphaFoldDB" id="A0A1A8AFU0"/>
<reference evidence="8" key="1">
    <citation type="submission" date="2016-05" db="EMBL/GenBank/DDBJ databases">
        <authorList>
            <person name="Lavstsen T."/>
            <person name="Jespersen J.S."/>
        </authorList>
    </citation>
    <scope>NUCLEOTIDE SEQUENCE</scope>
    <source>
        <tissue evidence="8">Brain</tissue>
    </source>
</reference>
<feature type="domain" description="Integrase catalytic" evidence="7">
    <location>
        <begin position="219"/>
        <end position="377"/>
    </location>
</feature>
<evidence type="ECO:0000256" key="2">
    <source>
        <dbReference type="ARBA" id="ARBA00012180"/>
    </source>
</evidence>
<dbReference type="CDD" id="cd09274">
    <property type="entry name" value="RNase_HI_RT_Ty3"/>
    <property type="match status" value="1"/>
</dbReference>
<evidence type="ECO:0000313" key="8">
    <source>
        <dbReference type="EMBL" id="SBP53105.1"/>
    </source>
</evidence>
<dbReference type="GO" id="GO:0004523">
    <property type="term" value="F:RNA-DNA hybrid ribonuclease activity"/>
    <property type="evidence" value="ECO:0007669"/>
    <property type="project" value="UniProtKB-EC"/>
</dbReference>
<dbReference type="InterPro" id="IPR000477">
    <property type="entry name" value="RT_dom"/>
</dbReference>
<dbReference type="InterPro" id="IPR001584">
    <property type="entry name" value="Integrase_cat-core"/>
</dbReference>
<dbReference type="Gene3D" id="3.10.20.370">
    <property type="match status" value="1"/>
</dbReference>
<dbReference type="EMBL" id="HADY01014620">
    <property type="protein sequence ID" value="SBP53105.1"/>
    <property type="molecule type" value="Transcribed_RNA"/>
</dbReference>
<evidence type="ECO:0000256" key="1">
    <source>
        <dbReference type="ARBA" id="ARBA00010879"/>
    </source>
</evidence>
<dbReference type="Pfam" id="PF17921">
    <property type="entry name" value="Integrase_H2C2"/>
    <property type="match status" value="1"/>
</dbReference>
<accession>A0A1A8AFU0</accession>
<dbReference type="InterPro" id="IPR043128">
    <property type="entry name" value="Rev_trsase/Diguanyl_cyclase"/>
</dbReference>
<dbReference type="InterPro" id="IPR036397">
    <property type="entry name" value="RNaseH_sf"/>
</dbReference>
<dbReference type="InterPro" id="IPR012337">
    <property type="entry name" value="RNaseH-like_sf"/>
</dbReference>
<dbReference type="Gene3D" id="1.10.340.70">
    <property type="match status" value="1"/>
</dbReference>